<keyword evidence="5" id="KW-1185">Reference proteome</keyword>
<reference evidence="4 5" key="1">
    <citation type="submission" date="2017-02" db="EMBL/GenBank/DDBJ databases">
        <authorList>
            <person name="Peterson S.W."/>
        </authorList>
    </citation>
    <scope>NUCLEOTIDE SEQUENCE [LARGE SCALE GENOMIC DNA]</scope>
    <source>
        <strain evidence="4 5">ATCC 700028</strain>
    </source>
</reference>
<dbReference type="InterPro" id="IPR013196">
    <property type="entry name" value="HTH_11"/>
</dbReference>
<dbReference type="EMBL" id="FUWX01000005">
    <property type="protein sequence ID" value="SJZ43043.1"/>
    <property type="molecule type" value="Genomic_DNA"/>
</dbReference>
<dbReference type="SUPFAM" id="SSF54631">
    <property type="entry name" value="CBS-domain pair"/>
    <property type="match status" value="1"/>
</dbReference>
<evidence type="ECO:0000256" key="2">
    <source>
        <dbReference type="PROSITE-ProRule" id="PRU00703"/>
    </source>
</evidence>
<dbReference type="STRING" id="180163.SAMN02745174_00480"/>
<feature type="domain" description="CBS" evidence="3">
    <location>
        <begin position="79"/>
        <end position="135"/>
    </location>
</feature>
<protein>
    <submittedName>
        <fullName evidence="4">CBS domain-containing protein</fullName>
    </submittedName>
</protein>
<dbReference type="OrthoDB" id="9793615at2"/>
<dbReference type="SMART" id="SM00116">
    <property type="entry name" value="CBS"/>
    <property type="match status" value="2"/>
</dbReference>
<proteinExistence type="predicted"/>
<dbReference type="PANTHER" id="PTHR48108">
    <property type="entry name" value="CBS DOMAIN-CONTAINING PROTEIN CBSX2, CHLOROPLASTIC"/>
    <property type="match status" value="1"/>
</dbReference>
<organism evidence="4 5">
    <name type="scientific">Cetobacterium ceti</name>
    <dbReference type="NCBI Taxonomy" id="180163"/>
    <lineage>
        <taxon>Bacteria</taxon>
        <taxon>Fusobacteriati</taxon>
        <taxon>Fusobacteriota</taxon>
        <taxon>Fusobacteriia</taxon>
        <taxon>Fusobacteriales</taxon>
        <taxon>Fusobacteriaceae</taxon>
        <taxon>Cetobacterium</taxon>
    </lineage>
</organism>
<keyword evidence="1" id="KW-0677">Repeat</keyword>
<dbReference type="Pfam" id="PF08279">
    <property type="entry name" value="HTH_11"/>
    <property type="match status" value="1"/>
</dbReference>
<dbReference type="RefSeq" id="WP_078693016.1">
    <property type="nucleotide sequence ID" value="NZ_FUWX01000005.1"/>
</dbReference>
<dbReference type="AlphaFoldDB" id="A0A1T4KKZ8"/>
<dbReference type="CDD" id="cd04617">
    <property type="entry name" value="CBS_pair_CcpN"/>
    <property type="match status" value="1"/>
</dbReference>
<dbReference type="Proteomes" id="UP000191153">
    <property type="component" value="Unassembled WGS sequence"/>
</dbReference>
<dbReference type="InterPro" id="IPR051462">
    <property type="entry name" value="CBS_domain-containing"/>
</dbReference>
<dbReference type="Gene3D" id="3.10.580.10">
    <property type="entry name" value="CBS-domain"/>
    <property type="match status" value="1"/>
</dbReference>
<dbReference type="InterPro" id="IPR036390">
    <property type="entry name" value="WH_DNA-bd_sf"/>
</dbReference>
<dbReference type="InterPro" id="IPR036388">
    <property type="entry name" value="WH-like_DNA-bd_sf"/>
</dbReference>
<dbReference type="InterPro" id="IPR016842">
    <property type="entry name" value="UCP026546_HTH-CBS"/>
</dbReference>
<sequence length="203" mass="23023">MNLTERQKKIVEIVKEKGPITGDEIGEELALTRSALRTDFRILVELGYVESRPKRGYIFKSETGENRLKLNLDIPVEEIMGPPVCLSEDTNIHETIVTMFLKDVGSIFITRGEILTGIVSRKDLLKVAMGKIDAEKTPISLVMTRFPNIVYVKKEDSIMDVVEKLIDHQIDSMPVMEEVEEGFKVVGRITKTNITKLFLKLCK</sequence>
<dbReference type="InterPro" id="IPR046342">
    <property type="entry name" value="CBS_dom_sf"/>
</dbReference>
<keyword evidence="2" id="KW-0129">CBS domain</keyword>
<dbReference type="Gene3D" id="1.10.10.10">
    <property type="entry name" value="Winged helix-like DNA-binding domain superfamily/Winged helix DNA-binding domain"/>
    <property type="match status" value="1"/>
</dbReference>
<accession>A0A1T4KKZ8</accession>
<evidence type="ECO:0000259" key="3">
    <source>
        <dbReference type="PROSITE" id="PS51371"/>
    </source>
</evidence>
<dbReference type="InterPro" id="IPR000644">
    <property type="entry name" value="CBS_dom"/>
</dbReference>
<dbReference type="SUPFAM" id="SSF46785">
    <property type="entry name" value="Winged helix' DNA-binding domain"/>
    <property type="match status" value="1"/>
</dbReference>
<gene>
    <name evidence="4" type="ORF">SAMN02745174_00480</name>
</gene>
<dbReference type="PIRSF" id="PIRSF026546">
    <property type="entry name" value="UCP026546_CBS_YqzB"/>
    <property type="match status" value="1"/>
</dbReference>
<evidence type="ECO:0000313" key="4">
    <source>
        <dbReference type="EMBL" id="SJZ43043.1"/>
    </source>
</evidence>
<feature type="domain" description="CBS" evidence="3">
    <location>
        <begin position="143"/>
        <end position="203"/>
    </location>
</feature>
<evidence type="ECO:0000256" key="1">
    <source>
        <dbReference type="ARBA" id="ARBA00022737"/>
    </source>
</evidence>
<dbReference type="Pfam" id="PF00571">
    <property type="entry name" value="CBS"/>
    <property type="match status" value="2"/>
</dbReference>
<dbReference type="PANTHER" id="PTHR48108:SF32">
    <property type="entry name" value="TRANSCRIPTIONAL REPRESSOR CCPN"/>
    <property type="match status" value="1"/>
</dbReference>
<evidence type="ECO:0000313" key="5">
    <source>
        <dbReference type="Proteomes" id="UP000191153"/>
    </source>
</evidence>
<name>A0A1T4KKZ8_9FUSO</name>
<dbReference type="PROSITE" id="PS51371">
    <property type="entry name" value="CBS"/>
    <property type="match status" value="2"/>
</dbReference>